<gene>
    <name evidence="2" type="ORF">S01H1_24151</name>
</gene>
<dbReference type="AlphaFoldDB" id="X0TCU7"/>
<proteinExistence type="predicted"/>
<dbReference type="EMBL" id="BARS01014230">
    <property type="protein sequence ID" value="GAF91363.1"/>
    <property type="molecule type" value="Genomic_DNA"/>
</dbReference>
<sequence>VATRAADAFDDEFEANDDAAAPPPAARAQA</sequence>
<evidence type="ECO:0000256" key="1">
    <source>
        <dbReference type="SAM" id="MobiDB-lite"/>
    </source>
</evidence>
<feature type="region of interest" description="Disordered" evidence="1">
    <location>
        <begin position="1"/>
        <end position="30"/>
    </location>
</feature>
<organism evidence="2">
    <name type="scientific">marine sediment metagenome</name>
    <dbReference type="NCBI Taxonomy" id="412755"/>
    <lineage>
        <taxon>unclassified sequences</taxon>
        <taxon>metagenomes</taxon>
        <taxon>ecological metagenomes</taxon>
    </lineage>
</organism>
<accession>X0TCU7</accession>
<feature type="non-terminal residue" evidence="2">
    <location>
        <position position="1"/>
    </location>
</feature>
<feature type="compositionally biased region" description="Pro residues" evidence="1">
    <location>
        <begin position="21"/>
        <end position="30"/>
    </location>
</feature>
<reference evidence="2" key="1">
    <citation type="journal article" date="2014" name="Front. Microbiol.">
        <title>High frequency of phylogenetically diverse reductive dehalogenase-homologous genes in deep subseafloor sedimentary metagenomes.</title>
        <authorList>
            <person name="Kawai M."/>
            <person name="Futagami T."/>
            <person name="Toyoda A."/>
            <person name="Takaki Y."/>
            <person name="Nishi S."/>
            <person name="Hori S."/>
            <person name="Arai W."/>
            <person name="Tsubouchi T."/>
            <person name="Morono Y."/>
            <person name="Uchiyama I."/>
            <person name="Ito T."/>
            <person name="Fujiyama A."/>
            <person name="Inagaki F."/>
            <person name="Takami H."/>
        </authorList>
    </citation>
    <scope>NUCLEOTIDE SEQUENCE</scope>
    <source>
        <strain evidence="2">Expedition CK06-06</strain>
    </source>
</reference>
<name>X0TCU7_9ZZZZ</name>
<protein>
    <submittedName>
        <fullName evidence="2">Uncharacterized protein</fullName>
    </submittedName>
</protein>
<feature type="compositionally biased region" description="Acidic residues" evidence="1">
    <location>
        <begin position="8"/>
        <end position="17"/>
    </location>
</feature>
<evidence type="ECO:0000313" key="2">
    <source>
        <dbReference type="EMBL" id="GAF91363.1"/>
    </source>
</evidence>
<comment type="caution">
    <text evidence="2">The sequence shown here is derived from an EMBL/GenBank/DDBJ whole genome shotgun (WGS) entry which is preliminary data.</text>
</comment>